<proteinExistence type="predicted"/>
<evidence type="ECO:0000256" key="1">
    <source>
        <dbReference type="SAM" id="Phobius"/>
    </source>
</evidence>
<accession>A0A1T5JH87</accession>
<evidence type="ECO:0000313" key="4">
    <source>
        <dbReference type="Proteomes" id="UP000190857"/>
    </source>
</evidence>
<keyword evidence="1" id="KW-0472">Membrane</keyword>
<dbReference type="Pfam" id="PF25362">
    <property type="entry name" value="bPH_11"/>
    <property type="match status" value="1"/>
</dbReference>
<keyword evidence="1" id="KW-0812">Transmembrane</keyword>
<dbReference type="STRING" id="123320.SAMN06309945_1556"/>
<evidence type="ECO:0000313" key="3">
    <source>
        <dbReference type="EMBL" id="SKC50831.1"/>
    </source>
</evidence>
<dbReference type="InterPro" id="IPR057446">
    <property type="entry name" value="PH_bac"/>
</dbReference>
<protein>
    <recommendedName>
        <fullName evidence="2">PH domain-containing protein</fullName>
    </recommendedName>
</protein>
<sequence length="193" mass="20867">MPPELAEPPLQPGEPSVDSRLIPGIFVVAFLALILGAMVWAWRGRRRRDAAIPALPTAPESLHPILTADVFYVATSRAGQPLERLALPGLGFRARAELIVATEGLLLQIPGEHPVFIPADRLADASTATWTIDRVVESDGLIRVRWSTGIPTPDFAESYLRLIESPRQTEVLEAIRRLGTAGTAPAGPSTKEN</sequence>
<organism evidence="3 4">
    <name type="scientific">Okibacterium fritillariae</name>
    <dbReference type="NCBI Taxonomy" id="123320"/>
    <lineage>
        <taxon>Bacteria</taxon>
        <taxon>Bacillati</taxon>
        <taxon>Actinomycetota</taxon>
        <taxon>Actinomycetes</taxon>
        <taxon>Micrococcales</taxon>
        <taxon>Microbacteriaceae</taxon>
        <taxon>Okibacterium</taxon>
    </lineage>
</organism>
<dbReference type="EMBL" id="FUZP01000001">
    <property type="protein sequence ID" value="SKC50831.1"/>
    <property type="molecule type" value="Genomic_DNA"/>
</dbReference>
<name>A0A1T5JH87_9MICO</name>
<reference evidence="3 4" key="1">
    <citation type="submission" date="2017-02" db="EMBL/GenBank/DDBJ databases">
        <authorList>
            <person name="Peterson S.W."/>
        </authorList>
    </citation>
    <scope>NUCLEOTIDE SEQUENCE [LARGE SCALE GENOMIC DNA]</scope>
    <source>
        <strain evidence="3 4">VKM Ac-2059</strain>
    </source>
</reference>
<keyword evidence="1" id="KW-1133">Transmembrane helix</keyword>
<dbReference type="AlphaFoldDB" id="A0A1T5JH87"/>
<feature type="transmembrane region" description="Helical" evidence="1">
    <location>
        <begin position="20"/>
        <end position="42"/>
    </location>
</feature>
<evidence type="ECO:0000259" key="2">
    <source>
        <dbReference type="Pfam" id="PF25362"/>
    </source>
</evidence>
<dbReference type="Proteomes" id="UP000190857">
    <property type="component" value="Unassembled WGS sequence"/>
</dbReference>
<feature type="domain" description="PH" evidence="2">
    <location>
        <begin position="52"/>
        <end position="175"/>
    </location>
</feature>
<keyword evidence="4" id="KW-1185">Reference proteome</keyword>
<gene>
    <name evidence="3" type="ORF">SAMN06309945_1556</name>
</gene>